<dbReference type="GO" id="GO:0016780">
    <property type="term" value="F:phosphotransferase activity, for other substituted phosphate groups"/>
    <property type="evidence" value="ECO:0007669"/>
    <property type="project" value="InterPro"/>
</dbReference>
<feature type="transmembrane region" description="Helical" evidence="1">
    <location>
        <begin position="134"/>
        <end position="152"/>
    </location>
</feature>
<feature type="transmembrane region" description="Helical" evidence="1">
    <location>
        <begin position="101"/>
        <end position="122"/>
    </location>
</feature>
<keyword evidence="1" id="KW-1133">Transmembrane helix</keyword>
<keyword evidence="3" id="KW-1185">Reference proteome</keyword>
<dbReference type="AlphaFoldDB" id="A0A2T1EHI4"/>
<reference evidence="3" key="1">
    <citation type="submission" date="2018-02" db="EMBL/GenBank/DDBJ databases">
        <authorList>
            <person name="Moore K."/>
            <person name="Momper L."/>
        </authorList>
    </citation>
    <scope>NUCLEOTIDE SEQUENCE [LARGE SCALE GENOMIC DNA]</scope>
    <source>
        <strain evidence="3">ULC18</strain>
    </source>
</reference>
<dbReference type="RefSeq" id="WP_106255427.1">
    <property type="nucleotide sequence ID" value="NZ_CAWNSW010000017.1"/>
</dbReference>
<dbReference type="EMBL" id="PVWK01000029">
    <property type="protein sequence ID" value="PSB32216.1"/>
    <property type="molecule type" value="Genomic_DNA"/>
</dbReference>
<feature type="transmembrane region" description="Helical" evidence="1">
    <location>
        <begin position="39"/>
        <end position="58"/>
    </location>
</feature>
<accession>A0A2T1EHI4</accession>
<evidence type="ECO:0000313" key="3">
    <source>
        <dbReference type="Proteomes" id="UP000239576"/>
    </source>
</evidence>
<name>A0A2T1EHI4_9CYAN</name>
<dbReference type="GO" id="GO:0008654">
    <property type="term" value="P:phospholipid biosynthetic process"/>
    <property type="evidence" value="ECO:0007669"/>
    <property type="project" value="InterPro"/>
</dbReference>
<feature type="transmembrane region" description="Helical" evidence="1">
    <location>
        <begin position="12"/>
        <end position="33"/>
    </location>
</feature>
<keyword evidence="2" id="KW-0808">Transferase</keyword>
<proteinExistence type="predicted"/>
<organism evidence="2 3">
    <name type="scientific">Stenomitos frigidus ULC18</name>
    <dbReference type="NCBI Taxonomy" id="2107698"/>
    <lineage>
        <taxon>Bacteria</taxon>
        <taxon>Bacillati</taxon>
        <taxon>Cyanobacteriota</taxon>
        <taxon>Cyanophyceae</taxon>
        <taxon>Leptolyngbyales</taxon>
        <taxon>Leptolyngbyaceae</taxon>
        <taxon>Stenomitos</taxon>
    </lineage>
</organism>
<dbReference type="OrthoDB" id="9796672at2"/>
<protein>
    <submittedName>
        <fullName evidence="2">CDP-diacylglycerol--glycerol-3-phosphate 3-phosphatidyltransferase</fullName>
    </submittedName>
</protein>
<dbReference type="Gene3D" id="1.20.120.1760">
    <property type="match status" value="1"/>
</dbReference>
<gene>
    <name evidence="2" type="ORF">C7B82_05960</name>
</gene>
<dbReference type="InterPro" id="IPR000462">
    <property type="entry name" value="CDP-OH_P_trans"/>
</dbReference>
<dbReference type="GO" id="GO:0016020">
    <property type="term" value="C:membrane"/>
    <property type="evidence" value="ECO:0007669"/>
    <property type="project" value="InterPro"/>
</dbReference>
<keyword evidence="1" id="KW-0472">Membrane</keyword>
<feature type="transmembrane region" description="Helical" evidence="1">
    <location>
        <begin position="78"/>
        <end position="95"/>
    </location>
</feature>
<dbReference type="InterPro" id="IPR043130">
    <property type="entry name" value="CDP-OH_PTrfase_TM_dom"/>
</dbReference>
<keyword evidence="1" id="KW-0812">Transmembrane</keyword>
<dbReference type="Pfam" id="PF01066">
    <property type="entry name" value="CDP-OH_P_transf"/>
    <property type="match status" value="1"/>
</dbReference>
<evidence type="ECO:0000313" key="2">
    <source>
        <dbReference type="EMBL" id="PSB32216.1"/>
    </source>
</evidence>
<reference evidence="2 3" key="2">
    <citation type="submission" date="2018-03" db="EMBL/GenBank/DDBJ databases">
        <title>The ancient ancestry and fast evolution of plastids.</title>
        <authorList>
            <person name="Moore K.R."/>
            <person name="Magnabosco C."/>
            <person name="Momper L."/>
            <person name="Gold D.A."/>
            <person name="Bosak T."/>
            <person name="Fournier G.P."/>
        </authorList>
    </citation>
    <scope>NUCLEOTIDE SEQUENCE [LARGE SCALE GENOMIC DNA]</scope>
    <source>
        <strain evidence="2 3">ULC18</strain>
    </source>
</reference>
<dbReference type="Proteomes" id="UP000239576">
    <property type="component" value="Unassembled WGS sequence"/>
</dbReference>
<sequence length="201" mass="22347">MKEVEKPSRWSLIPAFLVGLRVAIAPLLLWDALDRNTGTWFIAGYSLAVLSDTFDGIIARRLGVSTVQLRQADSWADICLYLCVAVSAWLVYPTILSDFAVPLLLAIVAQLILFAISLIKFGKFPSFHTLTAKAWGLTLLIATIGLFGFGYAQTLWLAIAFCLINSVEEMAMTIILPIWQHDVLSLIHALKLRDKLRQDVT</sequence>
<evidence type="ECO:0000256" key="1">
    <source>
        <dbReference type="SAM" id="Phobius"/>
    </source>
</evidence>
<comment type="caution">
    <text evidence="2">The sequence shown here is derived from an EMBL/GenBank/DDBJ whole genome shotgun (WGS) entry which is preliminary data.</text>
</comment>